<dbReference type="EMBL" id="DS547131">
    <property type="protein sequence ID" value="EDR02296.1"/>
    <property type="molecule type" value="Genomic_DNA"/>
</dbReference>
<sequence length="118" mass="13131">MQTFMPFHRILSNTASPHPSLSNSKGTWYQSKQPKRRSGILTAASEQSHHTHSPCHPQISSFKPLWPCRSNGIDSPQQLRWQSVQLTATSDPTHSSSLPSPFSNHLVSITSTILDINT</sequence>
<evidence type="ECO:0000256" key="1">
    <source>
        <dbReference type="SAM" id="MobiDB-lite"/>
    </source>
</evidence>
<feature type="compositionally biased region" description="Polar residues" evidence="1">
    <location>
        <begin position="12"/>
        <end position="32"/>
    </location>
</feature>
<dbReference type="GeneID" id="6082679"/>
<feature type="region of interest" description="Disordered" evidence="1">
    <location>
        <begin position="79"/>
        <end position="101"/>
    </location>
</feature>
<protein>
    <submittedName>
        <fullName evidence="2">Predicted protein</fullName>
    </submittedName>
</protein>
<dbReference type="HOGENOM" id="CLU_2073582_0_0_1"/>
<dbReference type="InParanoid" id="B0DST7"/>
<dbReference type="Proteomes" id="UP000001194">
    <property type="component" value="Unassembled WGS sequence"/>
</dbReference>
<organism evidence="3">
    <name type="scientific">Laccaria bicolor (strain S238N-H82 / ATCC MYA-4686)</name>
    <name type="common">Bicoloured deceiver</name>
    <name type="synonym">Laccaria laccata var. bicolor</name>
    <dbReference type="NCBI Taxonomy" id="486041"/>
    <lineage>
        <taxon>Eukaryota</taxon>
        <taxon>Fungi</taxon>
        <taxon>Dikarya</taxon>
        <taxon>Basidiomycota</taxon>
        <taxon>Agaricomycotina</taxon>
        <taxon>Agaricomycetes</taxon>
        <taxon>Agaricomycetidae</taxon>
        <taxon>Agaricales</taxon>
        <taxon>Agaricineae</taxon>
        <taxon>Hydnangiaceae</taxon>
        <taxon>Laccaria</taxon>
    </lineage>
</organism>
<keyword evidence="3" id="KW-1185">Reference proteome</keyword>
<evidence type="ECO:0000313" key="2">
    <source>
        <dbReference type="EMBL" id="EDR02296.1"/>
    </source>
</evidence>
<evidence type="ECO:0000313" key="3">
    <source>
        <dbReference type="Proteomes" id="UP000001194"/>
    </source>
</evidence>
<name>B0DST7_LACBS</name>
<gene>
    <name evidence="2" type="ORF">LACBIDRAFT_309679</name>
</gene>
<dbReference type="KEGG" id="lbc:LACBIDRAFT_309679"/>
<proteinExistence type="predicted"/>
<accession>B0DST7</accession>
<dbReference type="RefSeq" id="XP_001886973.1">
    <property type="nucleotide sequence ID" value="XM_001886938.1"/>
</dbReference>
<dbReference type="AlphaFoldDB" id="B0DST7"/>
<feature type="region of interest" description="Disordered" evidence="1">
    <location>
        <begin position="12"/>
        <end position="58"/>
    </location>
</feature>
<reference evidence="2 3" key="1">
    <citation type="journal article" date="2008" name="Nature">
        <title>The genome of Laccaria bicolor provides insights into mycorrhizal symbiosis.</title>
        <authorList>
            <person name="Martin F."/>
            <person name="Aerts A."/>
            <person name="Ahren D."/>
            <person name="Brun A."/>
            <person name="Danchin E.G.J."/>
            <person name="Duchaussoy F."/>
            <person name="Gibon J."/>
            <person name="Kohler A."/>
            <person name="Lindquist E."/>
            <person name="Pereda V."/>
            <person name="Salamov A."/>
            <person name="Shapiro H.J."/>
            <person name="Wuyts J."/>
            <person name="Blaudez D."/>
            <person name="Buee M."/>
            <person name="Brokstein P."/>
            <person name="Canbaeck B."/>
            <person name="Cohen D."/>
            <person name="Courty P.E."/>
            <person name="Coutinho P.M."/>
            <person name="Delaruelle C."/>
            <person name="Detter J.C."/>
            <person name="Deveau A."/>
            <person name="DiFazio S."/>
            <person name="Duplessis S."/>
            <person name="Fraissinet-Tachet L."/>
            <person name="Lucic E."/>
            <person name="Frey-Klett P."/>
            <person name="Fourrey C."/>
            <person name="Feussner I."/>
            <person name="Gay G."/>
            <person name="Grimwood J."/>
            <person name="Hoegger P.J."/>
            <person name="Jain P."/>
            <person name="Kilaru S."/>
            <person name="Labbe J."/>
            <person name="Lin Y.C."/>
            <person name="Legue V."/>
            <person name="Le Tacon F."/>
            <person name="Marmeisse R."/>
            <person name="Melayah D."/>
            <person name="Montanini B."/>
            <person name="Muratet M."/>
            <person name="Nehls U."/>
            <person name="Niculita-Hirzel H."/>
            <person name="Oudot-Le Secq M.P."/>
            <person name="Peter M."/>
            <person name="Quesneville H."/>
            <person name="Rajashekar B."/>
            <person name="Reich M."/>
            <person name="Rouhier N."/>
            <person name="Schmutz J."/>
            <person name="Yin T."/>
            <person name="Chalot M."/>
            <person name="Henrissat B."/>
            <person name="Kuees U."/>
            <person name="Lucas S."/>
            <person name="Van de Peer Y."/>
            <person name="Podila G.K."/>
            <person name="Polle A."/>
            <person name="Pukkila P.J."/>
            <person name="Richardson P.M."/>
            <person name="Rouze P."/>
            <person name="Sanders I.R."/>
            <person name="Stajich J.E."/>
            <person name="Tunlid A."/>
            <person name="Tuskan G."/>
            <person name="Grigoriev I.V."/>
        </authorList>
    </citation>
    <scope>NUCLEOTIDE SEQUENCE [LARGE SCALE GENOMIC DNA]</scope>
    <source>
        <strain evidence="3">S238N-H82 / ATCC MYA-4686</strain>
    </source>
</reference>